<accession>A0A7I4CAE5</accession>
<dbReference type="Proteomes" id="UP000006727">
    <property type="component" value="Chromosome 22"/>
</dbReference>
<dbReference type="EMBL" id="ABEU02000022">
    <property type="status" value="NOT_ANNOTATED_CDS"/>
    <property type="molecule type" value="Genomic_DNA"/>
</dbReference>
<reference evidence="1 2" key="1">
    <citation type="journal article" date="2008" name="Science">
        <title>The Physcomitrella genome reveals evolutionary insights into the conquest of land by plants.</title>
        <authorList>
            <person name="Rensing S."/>
            <person name="Lang D."/>
            <person name="Zimmer A."/>
            <person name="Terry A."/>
            <person name="Salamov A."/>
            <person name="Shapiro H."/>
            <person name="Nishiyama T."/>
            <person name="Perroud P.-F."/>
            <person name="Lindquist E."/>
            <person name="Kamisugi Y."/>
            <person name="Tanahashi T."/>
            <person name="Sakakibara K."/>
            <person name="Fujita T."/>
            <person name="Oishi K."/>
            <person name="Shin-I T."/>
            <person name="Kuroki Y."/>
            <person name="Toyoda A."/>
            <person name="Suzuki Y."/>
            <person name="Hashimoto A."/>
            <person name="Yamaguchi K."/>
            <person name="Sugano A."/>
            <person name="Kohara Y."/>
            <person name="Fujiyama A."/>
            <person name="Anterola A."/>
            <person name="Aoki S."/>
            <person name="Ashton N."/>
            <person name="Barbazuk W.B."/>
            <person name="Barker E."/>
            <person name="Bennetzen J."/>
            <person name="Bezanilla M."/>
            <person name="Blankenship R."/>
            <person name="Cho S.H."/>
            <person name="Dutcher S."/>
            <person name="Estelle M."/>
            <person name="Fawcett J.A."/>
            <person name="Gundlach H."/>
            <person name="Hanada K."/>
            <person name="Heyl A."/>
            <person name="Hicks K.A."/>
            <person name="Hugh J."/>
            <person name="Lohr M."/>
            <person name="Mayer K."/>
            <person name="Melkozernov A."/>
            <person name="Murata T."/>
            <person name="Nelson D."/>
            <person name="Pils B."/>
            <person name="Prigge M."/>
            <person name="Reiss B."/>
            <person name="Renner T."/>
            <person name="Rombauts S."/>
            <person name="Rushton P."/>
            <person name="Sanderfoot A."/>
            <person name="Schween G."/>
            <person name="Shiu S.-H."/>
            <person name="Stueber K."/>
            <person name="Theodoulou F.L."/>
            <person name="Tu H."/>
            <person name="Van de Peer Y."/>
            <person name="Verrier P.J."/>
            <person name="Waters E."/>
            <person name="Wood A."/>
            <person name="Yang L."/>
            <person name="Cove D."/>
            <person name="Cuming A."/>
            <person name="Hasebe M."/>
            <person name="Lucas S."/>
            <person name="Mishler D.B."/>
            <person name="Reski R."/>
            <person name="Grigoriev I."/>
            <person name="Quatrano R.S."/>
            <person name="Boore J.L."/>
        </authorList>
    </citation>
    <scope>NUCLEOTIDE SEQUENCE [LARGE SCALE GENOMIC DNA]</scope>
    <source>
        <strain evidence="1 2">cv. Gransden 2004</strain>
    </source>
</reference>
<evidence type="ECO:0000313" key="1">
    <source>
        <dbReference type="EnsemblPlants" id="Pp3c22_17800V3.2"/>
    </source>
</evidence>
<dbReference type="PANTHER" id="PTHR33566">
    <property type="entry name" value="EN/SPM-LIKE TRANSPOSON-RELATED"/>
    <property type="match status" value="1"/>
</dbReference>
<reference evidence="1" key="3">
    <citation type="submission" date="2020-12" db="UniProtKB">
        <authorList>
            <consortium name="EnsemblPlants"/>
        </authorList>
    </citation>
    <scope>IDENTIFICATION</scope>
</reference>
<protein>
    <submittedName>
        <fullName evidence="1">Uncharacterized protein</fullName>
    </submittedName>
</protein>
<reference evidence="1 2" key="2">
    <citation type="journal article" date="2018" name="Plant J.">
        <title>The Physcomitrella patens chromosome-scale assembly reveals moss genome structure and evolution.</title>
        <authorList>
            <person name="Lang D."/>
            <person name="Ullrich K.K."/>
            <person name="Murat F."/>
            <person name="Fuchs J."/>
            <person name="Jenkins J."/>
            <person name="Haas F.B."/>
            <person name="Piednoel M."/>
            <person name="Gundlach H."/>
            <person name="Van Bel M."/>
            <person name="Meyberg R."/>
            <person name="Vives C."/>
            <person name="Morata J."/>
            <person name="Symeonidi A."/>
            <person name="Hiss M."/>
            <person name="Muchero W."/>
            <person name="Kamisugi Y."/>
            <person name="Saleh O."/>
            <person name="Blanc G."/>
            <person name="Decker E.L."/>
            <person name="van Gessel N."/>
            <person name="Grimwood J."/>
            <person name="Hayes R.D."/>
            <person name="Graham S.W."/>
            <person name="Gunter L.E."/>
            <person name="McDaniel S.F."/>
            <person name="Hoernstein S.N.W."/>
            <person name="Larsson A."/>
            <person name="Li F.W."/>
            <person name="Perroud P.F."/>
            <person name="Phillips J."/>
            <person name="Ranjan P."/>
            <person name="Rokshar D.S."/>
            <person name="Rothfels C.J."/>
            <person name="Schneider L."/>
            <person name="Shu S."/>
            <person name="Stevenson D.W."/>
            <person name="Thummler F."/>
            <person name="Tillich M."/>
            <person name="Villarreal Aguilar J.C."/>
            <person name="Widiez T."/>
            <person name="Wong G.K."/>
            <person name="Wymore A."/>
            <person name="Zhang Y."/>
            <person name="Zimmer A.D."/>
            <person name="Quatrano R.S."/>
            <person name="Mayer K.F.X."/>
            <person name="Goodstein D."/>
            <person name="Casacuberta J.M."/>
            <person name="Vandepoele K."/>
            <person name="Reski R."/>
            <person name="Cuming A.C."/>
            <person name="Tuskan G.A."/>
            <person name="Maumus F."/>
            <person name="Salse J."/>
            <person name="Schmutz J."/>
            <person name="Rensing S.A."/>
        </authorList>
    </citation>
    <scope>NUCLEOTIDE SEQUENCE [LARGE SCALE GENOMIC DNA]</scope>
    <source>
        <strain evidence="1 2">cv. Gransden 2004</strain>
    </source>
</reference>
<organism evidence="1 2">
    <name type="scientific">Physcomitrium patens</name>
    <name type="common">Spreading-leaved earth moss</name>
    <name type="synonym">Physcomitrella patens</name>
    <dbReference type="NCBI Taxonomy" id="3218"/>
    <lineage>
        <taxon>Eukaryota</taxon>
        <taxon>Viridiplantae</taxon>
        <taxon>Streptophyta</taxon>
        <taxon>Embryophyta</taxon>
        <taxon>Bryophyta</taxon>
        <taxon>Bryophytina</taxon>
        <taxon>Bryopsida</taxon>
        <taxon>Funariidae</taxon>
        <taxon>Funariales</taxon>
        <taxon>Funariaceae</taxon>
        <taxon>Physcomitrium</taxon>
    </lineage>
</organism>
<dbReference type="EnsemblPlants" id="Pp3c22_17800V3.2">
    <property type="protein sequence ID" value="Pp3c22_17800V3.2"/>
    <property type="gene ID" value="Pp3c22_17800"/>
</dbReference>
<dbReference type="AlphaFoldDB" id="A0A7I4CAE5"/>
<dbReference type="PANTHER" id="PTHR33566:SF1">
    <property type="entry name" value="EN_SPM-LIKE TRANSPOSON-RELATED"/>
    <property type="match status" value="1"/>
</dbReference>
<name>A0A7I4CAE5_PHYPA</name>
<dbReference type="Gramene" id="Pp3c22_17800V3.2">
    <property type="protein sequence ID" value="Pp3c22_17800V3.2"/>
    <property type="gene ID" value="Pp3c22_17800"/>
</dbReference>
<sequence length="1061" mass="119242">MHRQFDVGATFDENSSNFIITSDEHRKEPLNITSDALLKHLTGIFAAFLVQYDIKCRDIKWVLGGKRQRPVRLKLRKGLPGLNGEYQTYVTVECIIRNDYPENPKSPGDTKLICRPIDVPPEMGSKLIRGHELNFILGKSRVFPIDILFCTEKFEDISENEPLWQKQLRKLQDSSPSHVELLSEVEALRFDTEGEIVDNCLLRAGESLPLEVIAVVRPRMSKVALQKGMNSGKSISGSRTDQKSIVARSSEMVLIVTELKFRPPGERVPPTEKGKEVYISPRSIKATTCCNVSGLYRFKPSQVSDLIMKKTGTYMLTLKILGEDFKDTKPLVIRVNVAASEKGDCWRVCNHAGDCNTAHPGLKSPNLWGRLGEALNWELFLCTYDDYNNPTKFRNINELKNINLELRTLAGECLNDIQLTLPRNFDIKNHISPDHCSLKLQKLELSGGNLATFAPTYQASLWIYIAKKRVAEFRFTVRPGSVGKAVMKEGETPARPLRPGQIIDHLVFQFMDKYGNLAEKGEVVDLALEGLKLCDRKGGSTRKVDDSSCVDLGGRLKVEARYGDTAAVELRNTTFGRTQVLGEFNFDIMKRQLRILNNPKSASGGSKLEDVTIEVVDVETGRVDEDMDGVTYALALGWNKAVCIPLKRGRCTLPDIILPNKTELWTGKVFLAEHPEIRVVMRVEILETWVLPAMENTSEYPPISRIALASLPPQELAKVLEASIERHKELEKKAKQKGRQVGLMESELEERKKRLKMFGERQAYLHNQLRSLQKNEQDEDGGDSEYIEQAEMEEDKLETYNSKKLMSELQKLGDPPGTHAASVLLDAIVDDHRLVEGIGKDVIGLVAILAEVESDSISTSYKRDDGEQAVIDDHPQKLLHLSPSADSTRPKPLGFIDYAVNLLQFHKGYTLCLKVGEFGLRETLFFNLFGYLQVYDTVENMMRAKEYIQTSAVSLDGGVLYDKRTLHFKTILGKSPTIRFAVASKTEIVDAPQRQPPPARLKLMQEIKKTSNQAAEECSKISVLLKELMQSKNRANQLTQDLTKEAAFTAGLVAKVKENHC</sequence>
<keyword evidence="2" id="KW-1185">Reference proteome</keyword>
<evidence type="ECO:0000313" key="2">
    <source>
        <dbReference type="Proteomes" id="UP000006727"/>
    </source>
</evidence>
<proteinExistence type="predicted"/>